<evidence type="ECO:0000313" key="2">
    <source>
        <dbReference type="Proteomes" id="UP000078397"/>
    </source>
</evidence>
<comment type="caution">
    <text evidence="1">The sequence shown here is derived from an EMBL/GenBank/DDBJ whole genome shotgun (WGS) entry which is preliminary data.</text>
</comment>
<keyword evidence="2" id="KW-1185">Reference proteome</keyword>
<dbReference type="RefSeq" id="XP_022284825.1">
    <property type="nucleotide sequence ID" value="XM_022430208.1"/>
</dbReference>
<dbReference type="EMBL" id="LSBJ02000029">
    <property type="protein sequence ID" value="OWT42285.1"/>
    <property type="molecule type" value="Genomic_DNA"/>
</dbReference>
<gene>
    <name evidence="1" type="ORF">VFPPC_18623</name>
</gene>
<dbReference type="GeneID" id="33937337"/>
<dbReference type="KEGG" id="pchm:VFPPC_18623"/>
<sequence length="108" mass="12113">MYDSQCLGVTELDTPNHSETRMAVSRPNSSKTRCACWTQSTTTSHRQLSPSWAYSNYWRNFAVTHETRCIPGGWNGGPDRPRSPLALYHIWSGDILGLLWPLPACTAS</sequence>
<dbReference type="AlphaFoldDB" id="A0A219AQ76"/>
<accession>A0A219AQ76</accession>
<protein>
    <submittedName>
        <fullName evidence="1">Uncharacterized protein</fullName>
    </submittedName>
</protein>
<reference evidence="1 2" key="1">
    <citation type="journal article" date="2016" name="PLoS Pathog.">
        <title>Biosynthesis of antibiotic leucinostatins in bio-control fungus Purpureocillium lilacinum and their inhibition on phytophthora revealed by genome mining.</title>
        <authorList>
            <person name="Wang G."/>
            <person name="Liu Z."/>
            <person name="Lin R."/>
            <person name="Li E."/>
            <person name="Mao Z."/>
            <person name="Ling J."/>
            <person name="Yang Y."/>
            <person name="Yin W.B."/>
            <person name="Xie B."/>
        </authorList>
    </citation>
    <scope>NUCLEOTIDE SEQUENCE [LARGE SCALE GENOMIC DNA]</scope>
    <source>
        <strain evidence="1">170</strain>
    </source>
</reference>
<dbReference type="Proteomes" id="UP000078397">
    <property type="component" value="Unassembled WGS sequence"/>
</dbReference>
<evidence type="ECO:0000313" key="1">
    <source>
        <dbReference type="EMBL" id="OWT42285.1"/>
    </source>
</evidence>
<proteinExistence type="predicted"/>
<organism evidence="1 2">
    <name type="scientific">Pochonia chlamydosporia 170</name>
    <dbReference type="NCBI Taxonomy" id="1380566"/>
    <lineage>
        <taxon>Eukaryota</taxon>
        <taxon>Fungi</taxon>
        <taxon>Dikarya</taxon>
        <taxon>Ascomycota</taxon>
        <taxon>Pezizomycotina</taxon>
        <taxon>Sordariomycetes</taxon>
        <taxon>Hypocreomycetidae</taxon>
        <taxon>Hypocreales</taxon>
        <taxon>Clavicipitaceae</taxon>
        <taxon>Pochonia</taxon>
    </lineage>
</organism>
<name>A0A219AQ76_METCM</name>